<evidence type="ECO:0000256" key="1">
    <source>
        <dbReference type="ARBA" id="ARBA00008419"/>
    </source>
</evidence>
<dbReference type="NCBIfam" id="NF007161">
    <property type="entry name" value="PRK09599.1"/>
    <property type="match status" value="1"/>
</dbReference>
<protein>
    <submittedName>
        <fullName evidence="5">Decarboxylating 6-phosphogluconate dehydrogenase</fullName>
    </submittedName>
</protein>
<dbReference type="EMBL" id="JABDJR010000452">
    <property type="protein sequence ID" value="NNF07332.1"/>
    <property type="molecule type" value="Genomic_DNA"/>
</dbReference>
<dbReference type="GO" id="GO:0050661">
    <property type="term" value="F:NADP binding"/>
    <property type="evidence" value="ECO:0007669"/>
    <property type="project" value="InterPro"/>
</dbReference>
<evidence type="ECO:0000313" key="5">
    <source>
        <dbReference type="EMBL" id="NNF07332.1"/>
    </source>
</evidence>
<dbReference type="Pfam" id="PF03446">
    <property type="entry name" value="NAD_binding_2"/>
    <property type="match status" value="1"/>
</dbReference>
<dbReference type="Pfam" id="PF00393">
    <property type="entry name" value="6PGD"/>
    <property type="match status" value="1"/>
</dbReference>
<feature type="domain" description="6-phosphogluconate dehydrogenase C-terminal" evidence="4">
    <location>
        <begin position="137"/>
        <end position="271"/>
    </location>
</feature>
<dbReference type="InterPro" id="IPR013328">
    <property type="entry name" value="6PGD_dom2"/>
</dbReference>
<gene>
    <name evidence="5" type="primary">gnd</name>
    <name evidence="5" type="ORF">HKN21_11275</name>
</gene>
<proteinExistence type="inferred from homology"/>
<dbReference type="AlphaFoldDB" id="A0A7Y2EA95"/>
<dbReference type="InterPro" id="IPR008927">
    <property type="entry name" value="6-PGluconate_DH-like_C_sf"/>
</dbReference>
<keyword evidence="3" id="KW-0311">Gluconate utilization</keyword>
<evidence type="ECO:0000313" key="6">
    <source>
        <dbReference type="Proteomes" id="UP000547674"/>
    </source>
</evidence>
<evidence type="ECO:0000256" key="2">
    <source>
        <dbReference type="ARBA" id="ARBA00023002"/>
    </source>
</evidence>
<dbReference type="GO" id="GO:0004616">
    <property type="term" value="F:phosphogluconate dehydrogenase (decarboxylating) activity"/>
    <property type="evidence" value="ECO:0007669"/>
    <property type="project" value="InterPro"/>
</dbReference>
<dbReference type="NCBIfam" id="TIGR00872">
    <property type="entry name" value="gnd_rel"/>
    <property type="match status" value="1"/>
</dbReference>
<dbReference type="GO" id="GO:0019521">
    <property type="term" value="P:D-gluconate metabolic process"/>
    <property type="evidence" value="ECO:0007669"/>
    <property type="project" value="UniProtKB-KW"/>
</dbReference>
<dbReference type="InterPro" id="IPR036291">
    <property type="entry name" value="NAD(P)-bd_dom_sf"/>
</dbReference>
<dbReference type="PRINTS" id="PR00076">
    <property type="entry name" value="6PGDHDRGNASE"/>
</dbReference>
<evidence type="ECO:0000259" key="4">
    <source>
        <dbReference type="SMART" id="SM01350"/>
    </source>
</evidence>
<evidence type="ECO:0000256" key="3">
    <source>
        <dbReference type="ARBA" id="ARBA00023064"/>
    </source>
</evidence>
<comment type="caution">
    <text evidence="5">The sequence shown here is derived from an EMBL/GenBank/DDBJ whole genome shotgun (WGS) entry which is preliminary data.</text>
</comment>
<dbReference type="InterPro" id="IPR006114">
    <property type="entry name" value="6PGDH_C"/>
</dbReference>
<dbReference type="SUPFAM" id="SSF48179">
    <property type="entry name" value="6-phosphogluconate dehydrogenase C-terminal domain-like"/>
    <property type="match status" value="1"/>
</dbReference>
<dbReference type="Gene3D" id="3.40.50.720">
    <property type="entry name" value="NAD(P)-binding Rossmann-like Domain"/>
    <property type="match status" value="1"/>
</dbReference>
<organism evidence="5 6">
    <name type="scientific">Eiseniibacteriota bacterium</name>
    <dbReference type="NCBI Taxonomy" id="2212470"/>
    <lineage>
        <taxon>Bacteria</taxon>
        <taxon>Candidatus Eiseniibacteriota</taxon>
    </lineage>
</organism>
<sequence>RSPDPIREVEEKGAIGASSIEDLISKLEAPRVVWVMVPSGGPTQSVLGELMDRLSPGDLVIDGGNSNFHESISHHEAFKGKGIQFLDIGVSGGVWGLKIGYNMMVGGTKEAVSMIAPGLDTLAPTDGWAHVGEGGAGHYVKMVHNGIEYGLMQAYAEGFEVLHKSRFGIDLEQVSKLWMNGSVIRSWLLDLAGNAFSDDSDLSAIKGFVPDSGEGRWTLQESVDLDVPAPVLYAALSTRFRSRQEESFQSKVLAALRNQFGGHAVKKSGKA</sequence>
<dbReference type="SUPFAM" id="SSF51735">
    <property type="entry name" value="NAD(P)-binding Rossmann-fold domains"/>
    <property type="match status" value="1"/>
</dbReference>
<name>A0A7Y2EA95_UNCEI</name>
<accession>A0A7Y2EA95</accession>
<comment type="similarity">
    <text evidence="1">Belongs to the 6-phosphogluconate dehydrogenase family.</text>
</comment>
<dbReference type="SMART" id="SM01350">
    <property type="entry name" value="6PGD"/>
    <property type="match status" value="1"/>
</dbReference>
<dbReference type="InterPro" id="IPR006115">
    <property type="entry name" value="6PGDH_NADP-bd"/>
</dbReference>
<dbReference type="PANTHER" id="PTHR11811">
    <property type="entry name" value="6-PHOSPHOGLUCONATE DEHYDROGENASE"/>
    <property type="match status" value="1"/>
</dbReference>
<dbReference type="Gene3D" id="1.10.1040.10">
    <property type="entry name" value="N-(1-d-carboxylethyl)-l-norvaline Dehydrogenase, domain 2"/>
    <property type="match status" value="1"/>
</dbReference>
<dbReference type="InterPro" id="IPR006183">
    <property type="entry name" value="Pgluconate_DH"/>
</dbReference>
<dbReference type="Proteomes" id="UP000547674">
    <property type="component" value="Unassembled WGS sequence"/>
</dbReference>
<keyword evidence="2" id="KW-0560">Oxidoreductase</keyword>
<reference evidence="5 6" key="1">
    <citation type="submission" date="2020-03" db="EMBL/GenBank/DDBJ databases">
        <title>Metabolic flexibility allows generalist bacteria to become dominant in a frequently disturbed ecosystem.</title>
        <authorList>
            <person name="Chen Y.-J."/>
            <person name="Leung P.M."/>
            <person name="Bay S.K."/>
            <person name="Hugenholtz P."/>
            <person name="Kessler A.J."/>
            <person name="Shelley G."/>
            <person name="Waite D.W."/>
            <person name="Cook P.L."/>
            <person name="Greening C."/>
        </authorList>
    </citation>
    <scope>NUCLEOTIDE SEQUENCE [LARGE SCALE GENOMIC DNA]</scope>
    <source>
        <strain evidence="5">SS_bin_28</strain>
    </source>
</reference>
<dbReference type="GO" id="GO:0006098">
    <property type="term" value="P:pentose-phosphate shunt"/>
    <property type="evidence" value="ECO:0007669"/>
    <property type="project" value="InterPro"/>
</dbReference>
<dbReference type="InterPro" id="IPR004849">
    <property type="entry name" value="6DGDH_YqeC"/>
</dbReference>
<feature type="non-terminal residue" evidence="5">
    <location>
        <position position="1"/>
    </location>
</feature>